<protein>
    <submittedName>
        <fullName evidence="1">Uncharacterized protein</fullName>
    </submittedName>
</protein>
<proteinExistence type="predicted"/>
<name>A0ACC0VT35_9STRA</name>
<keyword evidence="2" id="KW-1185">Reference proteome</keyword>
<dbReference type="Proteomes" id="UP001163321">
    <property type="component" value="Chromosome 7"/>
</dbReference>
<sequence>MRRRAIGVRDLVRCKQYSAKKWTRSISRCRCRLESANEHGTSFIDFVLYDESVRAVTDELISIPISGEVEAGKSIKFWPFRPTSFRHIRLTLGISDAEYIQMFGATTKDQFGEGSSGAFMF</sequence>
<organism evidence="1 2">
    <name type="scientific">Peronosclerospora sorghi</name>
    <dbReference type="NCBI Taxonomy" id="230839"/>
    <lineage>
        <taxon>Eukaryota</taxon>
        <taxon>Sar</taxon>
        <taxon>Stramenopiles</taxon>
        <taxon>Oomycota</taxon>
        <taxon>Peronosporomycetes</taxon>
        <taxon>Peronosporales</taxon>
        <taxon>Peronosporaceae</taxon>
        <taxon>Peronosclerospora</taxon>
    </lineage>
</organism>
<dbReference type="EMBL" id="CM047586">
    <property type="protein sequence ID" value="KAI9909654.1"/>
    <property type="molecule type" value="Genomic_DNA"/>
</dbReference>
<accession>A0ACC0VT35</accession>
<evidence type="ECO:0000313" key="2">
    <source>
        <dbReference type="Proteomes" id="UP001163321"/>
    </source>
</evidence>
<comment type="caution">
    <text evidence="1">The sequence shown here is derived from an EMBL/GenBank/DDBJ whole genome shotgun (WGS) entry which is preliminary data.</text>
</comment>
<evidence type="ECO:0000313" key="1">
    <source>
        <dbReference type="EMBL" id="KAI9909654.1"/>
    </source>
</evidence>
<gene>
    <name evidence="1" type="ORF">PsorP6_014478</name>
</gene>
<reference evidence="1 2" key="1">
    <citation type="journal article" date="2022" name="bioRxiv">
        <title>The genome of the oomycete Peronosclerospora sorghi, a cosmopolitan pathogen of maize and sorghum, is inflated with dispersed pseudogenes.</title>
        <authorList>
            <person name="Fletcher K."/>
            <person name="Martin F."/>
            <person name="Isakeit T."/>
            <person name="Cavanaugh K."/>
            <person name="Magill C."/>
            <person name="Michelmore R."/>
        </authorList>
    </citation>
    <scope>NUCLEOTIDE SEQUENCE [LARGE SCALE GENOMIC DNA]</scope>
    <source>
        <strain evidence="1">P6</strain>
    </source>
</reference>